<dbReference type="GO" id="GO:0008270">
    <property type="term" value="F:zinc ion binding"/>
    <property type="evidence" value="ECO:0007669"/>
    <property type="project" value="UniProtKB-KW"/>
</dbReference>
<proteinExistence type="predicted"/>
<evidence type="ECO:0000313" key="8">
    <source>
        <dbReference type="Proteomes" id="UP000187429"/>
    </source>
</evidence>
<evidence type="ECO:0000256" key="3">
    <source>
        <dbReference type="ARBA" id="ARBA00022833"/>
    </source>
</evidence>
<feature type="compositionally biased region" description="Low complexity" evidence="5">
    <location>
        <begin position="310"/>
        <end position="324"/>
    </location>
</feature>
<dbReference type="InterPro" id="IPR001841">
    <property type="entry name" value="Znf_RING"/>
</dbReference>
<dbReference type="SUPFAM" id="SSF57850">
    <property type="entry name" value="RING/U-box"/>
    <property type="match status" value="1"/>
</dbReference>
<comment type="caution">
    <text evidence="7">The sequence shown here is derived from an EMBL/GenBank/DDBJ whole genome shotgun (WGS) entry which is preliminary data.</text>
</comment>
<sequence length="633" mass="70202">MSTTIDLTNQYNPSNSSITEIDLLDNSFDSTQYVLSDHHSPNISDSDSVVVIDDNSFFDDSSSLSVHSHFLDNDITTTSTSLSSLHSNQDSSICSEFSNDPELFQSASTPIDIERFSAIQNSPNSITLSNSDDISILPDLAQNQTSINPGSRSYSSALHAALRITNRLANANRNRRPLNSSTSPGHTTTAPVIDLTSNTSPIRNLVNQNRSAATNIPFRPQNITNSNFNNNLLRTASNPRNSQTNDSLNLNNNLRNSLNSHLIRRRMIQLSGFLPQHSMSPIDLSNRYTTIIDPPSTSTPANRNNPNSFISIIEDSPTSSSASSSLLETSSNIISRRSIRNRNNVSLTLIEVEDVNEYNFLQTESNILISRSQTRLLLMNSYNTFKLVYSTGDLDYDSFSANFENEFDFLDPADPPSYFRSTLNQLLNLPTRFSPNSYNLGQSAINYLTGILNLNSNVDIPLSHGLNDDLLSDYSFLLSLDDDPNLQNIREKKIKKRSVSAREKKVSNLGTHSRDVPPINTEEYYYDDYLDSKKLKSSTHQPPTSSCSSPASQNQCSSNIDDCTIASHTDTENLEIVCNACTSPFYSDSIIMASSCGHSMCSGCYNKINKRSSLCPSCGYRVITDQFIKIFHS</sequence>
<dbReference type="PROSITE" id="PS00518">
    <property type="entry name" value="ZF_RING_1"/>
    <property type="match status" value="1"/>
</dbReference>
<feature type="domain" description="RING-type" evidence="6">
    <location>
        <begin position="578"/>
        <end position="618"/>
    </location>
</feature>
<dbReference type="Gene3D" id="3.30.40.10">
    <property type="entry name" value="Zinc/RING finger domain, C3HC4 (zinc finger)"/>
    <property type="match status" value="1"/>
</dbReference>
<reference evidence="8" key="1">
    <citation type="submission" date="2017-01" db="EMBL/GenBank/DDBJ databases">
        <authorList>
            <person name="Wang Y."/>
            <person name="White M."/>
            <person name="Kvist S."/>
            <person name="Moncalvo J.-M."/>
        </authorList>
    </citation>
    <scope>NUCLEOTIDE SEQUENCE [LARGE SCALE GENOMIC DNA]</scope>
    <source>
        <strain evidence="8">ID-206-W2</strain>
    </source>
</reference>
<dbReference type="OrthoDB" id="5600294at2759"/>
<evidence type="ECO:0000256" key="5">
    <source>
        <dbReference type="SAM" id="MobiDB-lite"/>
    </source>
</evidence>
<keyword evidence="2 4" id="KW-0863">Zinc-finger</keyword>
<keyword evidence="8" id="KW-1185">Reference proteome</keyword>
<evidence type="ECO:0000259" key="6">
    <source>
        <dbReference type="PROSITE" id="PS50089"/>
    </source>
</evidence>
<dbReference type="PROSITE" id="PS50089">
    <property type="entry name" value="ZF_RING_2"/>
    <property type="match status" value="1"/>
</dbReference>
<dbReference type="InterPro" id="IPR013083">
    <property type="entry name" value="Znf_RING/FYVE/PHD"/>
</dbReference>
<dbReference type="EMBL" id="LSSM01006687">
    <property type="protein sequence ID" value="OMJ10265.1"/>
    <property type="molecule type" value="Genomic_DNA"/>
</dbReference>
<protein>
    <recommendedName>
        <fullName evidence="6">RING-type domain-containing protein</fullName>
    </recommendedName>
</protein>
<feature type="region of interest" description="Disordered" evidence="5">
    <location>
        <begin position="293"/>
        <end position="324"/>
    </location>
</feature>
<keyword evidence="3" id="KW-0862">Zinc</keyword>
<dbReference type="SMART" id="SM00184">
    <property type="entry name" value="RING"/>
    <property type="match status" value="1"/>
</dbReference>
<accession>A0A1R1X6K5</accession>
<feature type="region of interest" description="Disordered" evidence="5">
    <location>
        <begin position="535"/>
        <end position="556"/>
    </location>
</feature>
<evidence type="ECO:0000313" key="7">
    <source>
        <dbReference type="EMBL" id="OMJ10265.1"/>
    </source>
</evidence>
<feature type="region of interest" description="Disordered" evidence="5">
    <location>
        <begin position="500"/>
        <end position="519"/>
    </location>
</feature>
<organism evidence="7 8">
    <name type="scientific">Smittium culicis</name>
    <dbReference type="NCBI Taxonomy" id="133412"/>
    <lineage>
        <taxon>Eukaryota</taxon>
        <taxon>Fungi</taxon>
        <taxon>Fungi incertae sedis</taxon>
        <taxon>Zoopagomycota</taxon>
        <taxon>Kickxellomycotina</taxon>
        <taxon>Harpellomycetes</taxon>
        <taxon>Harpellales</taxon>
        <taxon>Legeriomycetaceae</taxon>
        <taxon>Smittium</taxon>
    </lineage>
</organism>
<evidence type="ECO:0000256" key="1">
    <source>
        <dbReference type="ARBA" id="ARBA00022723"/>
    </source>
</evidence>
<gene>
    <name evidence="7" type="ORF">AYI69_g10316</name>
</gene>
<feature type="compositionally biased region" description="Polar residues" evidence="5">
    <location>
        <begin position="180"/>
        <end position="194"/>
    </location>
</feature>
<dbReference type="Proteomes" id="UP000187429">
    <property type="component" value="Unassembled WGS sequence"/>
</dbReference>
<dbReference type="InterPro" id="IPR017907">
    <property type="entry name" value="Znf_RING_CS"/>
</dbReference>
<feature type="compositionally biased region" description="Polar residues" evidence="5">
    <location>
        <begin position="539"/>
        <end position="556"/>
    </location>
</feature>
<evidence type="ECO:0000256" key="4">
    <source>
        <dbReference type="PROSITE-ProRule" id="PRU00175"/>
    </source>
</evidence>
<name>A0A1R1X6K5_9FUNG</name>
<feature type="region of interest" description="Disordered" evidence="5">
    <location>
        <begin position="173"/>
        <end position="194"/>
    </location>
</feature>
<dbReference type="AlphaFoldDB" id="A0A1R1X6K5"/>
<evidence type="ECO:0000256" key="2">
    <source>
        <dbReference type="ARBA" id="ARBA00022771"/>
    </source>
</evidence>
<keyword evidence="1" id="KW-0479">Metal-binding</keyword>